<dbReference type="Pfam" id="PF07883">
    <property type="entry name" value="Cupin_2"/>
    <property type="match status" value="1"/>
</dbReference>
<feature type="region of interest" description="Disordered" evidence="1">
    <location>
        <begin position="153"/>
        <end position="189"/>
    </location>
</feature>
<name>A0ABS4V3K8_9ACTN</name>
<dbReference type="PANTHER" id="PTHR36440">
    <property type="entry name" value="PUTATIVE (AFU_ORTHOLOGUE AFUA_8G07350)-RELATED"/>
    <property type="match status" value="1"/>
</dbReference>
<dbReference type="InterPro" id="IPR011051">
    <property type="entry name" value="RmlC_Cupin_sf"/>
</dbReference>
<dbReference type="Proteomes" id="UP001519311">
    <property type="component" value="Unassembled WGS sequence"/>
</dbReference>
<feature type="domain" description="Cupin type-2" evidence="2">
    <location>
        <begin position="41"/>
        <end position="110"/>
    </location>
</feature>
<dbReference type="InterPro" id="IPR053146">
    <property type="entry name" value="QDO-like"/>
</dbReference>
<dbReference type="PANTHER" id="PTHR36440:SF1">
    <property type="entry name" value="PUTATIVE (AFU_ORTHOLOGUE AFUA_8G07350)-RELATED"/>
    <property type="match status" value="1"/>
</dbReference>
<accession>A0ABS4V3K8</accession>
<protein>
    <submittedName>
        <fullName evidence="3">Quercetin dioxygenase-like cupin family protein</fullName>
    </submittedName>
</protein>
<reference evidence="3 4" key="1">
    <citation type="submission" date="2021-03" db="EMBL/GenBank/DDBJ databases">
        <title>Sequencing the genomes of 1000 actinobacteria strains.</title>
        <authorList>
            <person name="Klenk H.-P."/>
        </authorList>
    </citation>
    <scope>NUCLEOTIDE SEQUENCE [LARGE SCALE GENOMIC DNA]</scope>
    <source>
        <strain evidence="3 4">DSM 40843</strain>
    </source>
</reference>
<organism evidence="3 4">
    <name type="scientific">Streptomyces clavifer</name>
    <dbReference type="NCBI Taxonomy" id="68188"/>
    <lineage>
        <taxon>Bacteria</taxon>
        <taxon>Bacillati</taxon>
        <taxon>Actinomycetota</taxon>
        <taxon>Actinomycetes</taxon>
        <taxon>Kitasatosporales</taxon>
        <taxon>Streptomycetaceae</taxon>
        <taxon>Streptomyces</taxon>
    </lineage>
</organism>
<dbReference type="InterPro" id="IPR013096">
    <property type="entry name" value="Cupin_2"/>
</dbReference>
<evidence type="ECO:0000259" key="2">
    <source>
        <dbReference type="Pfam" id="PF07883"/>
    </source>
</evidence>
<feature type="compositionally biased region" description="Basic and acidic residues" evidence="1">
    <location>
        <begin position="154"/>
        <end position="176"/>
    </location>
</feature>
<gene>
    <name evidence="3" type="ORF">JOF59_000788</name>
</gene>
<dbReference type="Gene3D" id="2.60.120.10">
    <property type="entry name" value="Jelly Rolls"/>
    <property type="match status" value="1"/>
</dbReference>
<comment type="caution">
    <text evidence="3">The sequence shown here is derived from an EMBL/GenBank/DDBJ whole genome shotgun (WGS) entry which is preliminary data.</text>
</comment>
<evidence type="ECO:0000256" key="1">
    <source>
        <dbReference type="SAM" id="MobiDB-lite"/>
    </source>
</evidence>
<dbReference type="EMBL" id="JAGINS010000001">
    <property type="protein sequence ID" value="MBP2358388.1"/>
    <property type="molecule type" value="Genomic_DNA"/>
</dbReference>
<proteinExistence type="predicted"/>
<dbReference type="SUPFAM" id="SSF51182">
    <property type="entry name" value="RmlC-like cupins"/>
    <property type="match status" value="1"/>
</dbReference>
<feature type="compositionally biased region" description="Low complexity" evidence="1">
    <location>
        <begin position="177"/>
        <end position="189"/>
    </location>
</feature>
<keyword evidence="4" id="KW-1185">Reference proteome</keyword>
<evidence type="ECO:0000313" key="3">
    <source>
        <dbReference type="EMBL" id="MBP2358388.1"/>
    </source>
</evidence>
<dbReference type="InterPro" id="IPR014710">
    <property type="entry name" value="RmlC-like_jellyroll"/>
</dbReference>
<sequence length="189" mass="20965">MSHAMFRAYADAVKAEIGVATTTRFIALAETTGGRFGLFHHSMLPGAGGADPHYHSRISESFYVLTGEVRLHDGTGWRTARAGDFLHVPENAVHGFRNESDSLVEMLIIFTPAEHREGYFQGLADLLADGNRPSREEMVALMEKYDQWEVEAPDTDHDHPHVHGAGHDHPHPHGDGQAHQPHQAPHTHH</sequence>
<dbReference type="RefSeq" id="WP_056789702.1">
    <property type="nucleotide sequence ID" value="NZ_BMWJ01000002.1"/>
</dbReference>
<evidence type="ECO:0000313" key="4">
    <source>
        <dbReference type="Proteomes" id="UP001519311"/>
    </source>
</evidence>